<evidence type="ECO:0000313" key="2">
    <source>
        <dbReference type="EMBL" id="RQO85606.1"/>
    </source>
</evidence>
<sequence>MLVFYVKSYVFNDFFGSCIVCFLVKLRSFCLISNIVLLCTKLGLLGCTLKGFCFEIWFVYFGFGLCFVLYT</sequence>
<keyword evidence="1" id="KW-0812">Transmembrane</keyword>
<gene>
    <name evidence="2" type="ORF">POPTR_001G319750</name>
</gene>
<evidence type="ECO:0000313" key="3">
    <source>
        <dbReference type="Proteomes" id="UP000006729"/>
    </source>
</evidence>
<accession>A0A3N7ED59</accession>
<evidence type="ECO:0000256" key="1">
    <source>
        <dbReference type="SAM" id="Phobius"/>
    </source>
</evidence>
<name>A0A3N7ED59_POPTR</name>
<organism evidence="2 3">
    <name type="scientific">Populus trichocarpa</name>
    <name type="common">Western balsam poplar</name>
    <name type="synonym">Populus balsamifera subsp. trichocarpa</name>
    <dbReference type="NCBI Taxonomy" id="3694"/>
    <lineage>
        <taxon>Eukaryota</taxon>
        <taxon>Viridiplantae</taxon>
        <taxon>Streptophyta</taxon>
        <taxon>Embryophyta</taxon>
        <taxon>Tracheophyta</taxon>
        <taxon>Spermatophyta</taxon>
        <taxon>Magnoliopsida</taxon>
        <taxon>eudicotyledons</taxon>
        <taxon>Gunneridae</taxon>
        <taxon>Pentapetalae</taxon>
        <taxon>rosids</taxon>
        <taxon>fabids</taxon>
        <taxon>Malpighiales</taxon>
        <taxon>Salicaceae</taxon>
        <taxon>Saliceae</taxon>
        <taxon>Populus</taxon>
    </lineage>
</organism>
<dbReference type="AlphaFoldDB" id="A0A3N7ED59"/>
<dbReference type="Proteomes" id="UP000006729">
    <property type="component" value="Chromosome 1"/>
</dbReference>
<dbReference type="EMBL" id="CM009290">
    <property type="protein sequence ID" value="RQO85606.1"/>
    <property type="molecule type" value="Genomic_DNA"/>
</dbReference>
<dbReference type="InParanoid" id="A0A3N7ED59"/>
<feature type="transmembrane region" description="Helical" evidence="1">
    <location>
        <begin position="14"/>
        <end position="40"/>
    </location>
</feature>
<keyword evidence="3" id="KW-1185">Reference proteome</keyword>
<protein>
    <submittedName>
        <fullName evidence="2">Uncharacterized protein</fullName>
    </submittedName>
</protein>
<feature type="transmembrane region" description="Helical" evidence="1">
    <location>
        <begin position="52"/>
        <end position="70"/>
    </location>
</feature>
<keyword evidence="1" id="KW-0472">Membrane</keyword>
<proteinExistence type="predicted"/>
<reference evidence="2 3" key="1">
    <citation type="journal article" date="2006" name="Science">
        <title>The genome of black cottonwood, Populus trichocarpa (Torr. &amp; Gray).</title>
        <authorList>
            <person name="Tuskan G.A."/>
            <person name="Difazio S."/>
            <person name="Jansson S."/>
            <person name="Bohlmann J."/>
            <person name="Grigoriev I."/>
            <person name="Hellsten U."/>
            <person name="Putnam N."/>
            <person name="Ralph S."/>
            <person name="Rombauts S."/>
            <person name="Salamov A."/>
            <person name="Schein J."/>
            <person name="Sterck L."/>
            <person name="Aerts A."/>
            <person name="Bhalerao R.R."/>
            <person name="Bhalerao R.P."/>
            <person name="Blaudez D."/>
            <person name="Boerjan W."/>
            <person name="Brun A."/>
            <person name="Brunner A."/>
            <person name="Busov V."/>
            <person name="Campbell M."/>
            <person name="Carlson J."/>
            <person name="Chalot M."/>
            <person name="Chapman J."/>
            <person name="Chen G.L."/>
            <person name="Cooper D."/>
            <person name="Coutinho P.M."/>
            <person name="Couturier J."/>
            <person name="Covert S."/>
            <person name="Cronk Q."/>
            <person name="Cunningham R."/>
            <person name="Davis J."/>
            <person name="Degroeve S."/>
            <person name="Dejardin A."/>
            <person name="Depamphilis C."/>
            <person name="Detter J."/>
            <person name="Dirks B."/>
            <person name="Dubchak I."/>
            <person name="Duplessis S."/>
            <person name="Ehlting J."/>
            <person name="Ellis B."/>
            <person name="Gendler K."/>
            <person name="Goodstein D."/>
            <person name="Gribskov M."/>
            <person name="Grimwood J."/>
            <person name="Groover A."/>
            <person name="Gunter L."/>
            <person name="Hamberger B."/>
            <person name="Heinze B."/>
            <person name="Helariutta Y."/>
            <person name="Henrissat B."/>
            <person name="Holligan D."/>
            <person name="Holt R."/>
            <person name="Huang W."/>
            <person name="Islam-Faridi N."/>
            <person name="Jones S."/>
            <person name="Jones-Rhoades M."/>
            <person name="Jorgensen R."/>
            <person name="Joshi C."/>
            <person name="Kangasjarvi J."/>
            <person name="Karlsson J."/>
            <person name="Kelleher C."/>
            <person name="Kirkpatrick R."/>
            <person name="Kirst M."/>
            <person name="Kohler A."/>
            <person name="Kalluri U."/>
            <person name="Larimer F."/>
            <person name="Leebens-Mack J."/>
            <person name="Leple J.C."/>
            <person name="Locascio P."/>
            <person name="Lou Y."/>
            <person name="Lucas S."/>
            <person name="Martin F."/>
            <person name="Montanini B."/>
            <person name="Napoli C."/>
            <person name="Nelson D.R."/>
            <person name="Nelson C."/>
            <person name="Nieminen K."/>
            <person name="Nilsson O."/>
            <person name="Pereda V."/>
            <person name="Peter G."/>
            <person name="Philippe R."/>
            <person name="Pilate G."/>
            <person name="Poliakov A."/>
            <person name="Razumovskaya J."/>
            <person name="Richardson P."/>
            <person name="Rinaldi C."/>
            <person name="Ritland K."/>
            <person name="Rouze P."/>
            <person name="Ryaboy D."/>
            <person name="Schmutz J."/>
            <person name="Schrader J."/>
            <person name="Segerman B."/>
            <person name="Shin H."/>
            <person name="Siddiqui A."/>
            <person name="Sterky F."/>
            <person name="Terry A."/>
            <person name="Tsai C.J."/>
            <person name="Uberbacher E."/>
            <person name="Unneberg P."/>
            <person name="Vahala J."/>
            <person name="Wall K."/>
            <person name="Wessler S."/>
            <person name="Yang G."/>
            <person name="Yin T."/>
            <person name="Douglas C."/>
            <person name="Marra M."/>
            <person name="Sandberg G."/>
            <person name="Van de Peer Y."/>
            <person name="Rokhsar D."/>
        </authorList>
    </citation>
    <scope>NUCLEOTIDE SEQUENCE [LARGE SCALE GENOMIC DNA]</scope>
    <source>
        <strain evidence="3">cv. Nisqually</strain>
    </source>
</reference>
<keyword evidence="1" id="KW-1133">Transmembrane helix</keyword>